<dbReference type="RefSeq" id="WP_213436178.1">
    <property type="nucleotide sequence ID" value="NZ_AP024545.1"/>
</dbReference>
<evidence type="ECO:0000313" key="2">
    <source>
        <dbReference type="EMBL" id="BCT91896.1"/>
    </source>
</evidence>
<evidence type="ECO:0000313" key="3">
    <source>
        <dbReference type="Proteomes" id="UP000681317"/>
    </source>
</evidence>
<evidence type="ECO:0000259" key="1">
    <source>
        <dbReference type="Pfam" id="PF01370"/>
    </source>
</evidence>
<accession>A0ABM7Q3Q6</accession>
<keyword evidence="3" id="KW-1185">Reference proteome</keyword>
<dbReference type="Pfam" id="PF01370">
    <property type="entry name" value="Epimerase"/>
    <property type="match status" value="1"/>
</dbReference>
<proteinExistence type="predicted"/>
<dbReference type="SUPFAM" id="SSF51735">
    <property type="entry name" value="NAD(P)-binding Rossmann-fold domains"/>
    <property type="match status" value="1"/>
</dbReference>
<dbReference type="Gene3D" id="3.40.50.720">
    <property type="entry name" value="NAD(P)-binding Rossmann-like Domain"/>
    <property type="match status" value="2"/>
</dbReference>
<feature type="domain" description="NAD-dependent epimerase/dehydratase" evidence="1">
    <location>
        <begin position="114"/>
        <end position="185"/>
    </location>
</feature>
<reference evidence="2 3" key="1">
    <citation type="submission" date="2021-03" db="EMBL/GenBank/DDBJ databases">
        <title>Complete Genome Sequences of Two Lysobacter Strains Isolated from Sea Water (Lysobacter caseinilyticus) and Soil (Lysobacter helvus) in South Korea.</title>
        <authorList>
            <person name="Watanabe Y."/>
            <person name="Arakawa K."/>
        </authorList>
    </citation>
    <scope>NUCLEOTIDE SEQUENCE [LARGE SCALE GENOMIC DNA]</scope>
    <source>
        <strain evidence="2 3">KVB24</strain>
    </source>
</reference>
<dbReference type="InterPro" id="IPR001509">
    <property type="entry name" value="Epimerase_deHydtase"/>
</dbReference>
<dbReference type="PANTHER" id="PTHR12126">
    <property type="entry name" value="NADH-UBIQUINONE OXIDOREDUCTASE 39 KDA SUBUNIT-RELATED"/>
    <property type="match status" value="1"/>
</dbReference>
<gene>
    <name evidence="2" type="ORF">LYSCAS_09200</name>
</gene>
<dbReference type="PANTHER" id="PTHR12126:SF11">
    <property type="entry name" value="NADH DEHYDROGENASE [UBIQUINONE] 1 ALPHA SUBCOMPLEX SUBUNIT 9, MITOCHONDRIAL"/>
    <property type="match status" value="1"/>
</dbReference>
<dbReference type="InterPro" id="IPR051207">
    <property type="entry name" value="ComplexI_NDUFA9_subunit"/>
</dbReference>
<dbReference type="EMBL" id="AP024545">
    <property type="protein sequence ID" value="BCT91896.1"/>
    <property type="molecule type" value="Genomic_DNA"/>
</dbReference>
<protein>
    <submittedName>
        <fullName evidence="2">Nucleoside-diphosphate sugar epimerase</fullName>
    </submittedName>
</protein>
<sequence length="292" mass="31598">MRHALVFGGTGQIGAPLLDRLHEAGWRITAVTRGNVLDRPGIQWLQGELPTLADAPRDVDAIFSCGPLDLFAQWYAQANIDCPRVVAFGSTSVDVKRGSADPAERAVAERLRKGETQVFERAAAVGANATLLRPTLVYGAGRDHTLTRIATLAHRWRRFVLPRNANGLRQPVHVCDLADAAFDCCDAPASFGKAYALPGGERIAYRDMVERVLMTLHPPPRLYEVPGLVFTAALLGARALGKVGGFGDAAVARMRTDLVFDPAPAAKDFGYAPRRFRPTAAMFRAHGADFDA</sequence>
<dbReference type="InterPro" id="IPR036291">
    <property type="entry name" value="NAD(P)-bd_dom_sf"/>
</dbReference>
<dbReference type="Proteomes" id="UP000681317">
    <property type="component" value="Chromosome"/>
</dbReference>
<organism evidence="2 3">
    <name type="scientific">Noviluteimonas caseinilytica</name>
    <dbReference type="NCBI Taxonomy" id="2675101"/>
    <lineage>
        <taxon>Bacteria</taxon>
        <taxon>Pseudomonadati</taxon>
        <taxon>Pseudomonadota</taxon>
        <taxon>Gammaproteobacteria</taxon>
        <taxon>Lysobacterales</taxon>
        <taxon>Lysobacteraceae</taxon>
        <taxon>Noviluteimonas</taxon>
    </lineage>
</organism>
<name>A0ABM7Q3Q6_9GAMM</name>